<evidence type="ECO:0000256" key="3">
    <source>
        <dbReference type="ARBA" id="ARBA00018787"/>
    </source>
</evidence>
<reference evidence="9 10" key="1">
    <citation type="submission" date="2018-08" db="EMBL/GenBank/DDBJ databases">
        <title>Genomic Encyclopedia of Archaeal and Bacterial Type Strains, Phase II (KMG-II): from individual species to whole genera.</title>
        <authorList>
            <person name="Goeker M."/>
        </authorList>
    </citation>
    <scope>NUCLEOTIDE SEQUENCE [LARGE SCALE GENOMIC DNA]</scope>
    <source>
        <strain evidence="9 10">DSM 45791</strain>
    </source>
</reference>
<dbReference type="AlphaFoldDB" id="A0A3E0HBN6"/>
<name>A0A3E0HBN6_9PSEU</name>
<dbReference type="GO" id="GO:0051301">
    <property type="term" value="P:cell division"/>
    <property type="evidence" value="ECO:0007669"/>
    <property type="project" value="UniProtKB-KW"/>
</dbReference>
<keyword evidence="4" id="KW-0963">Cytoplasm</keyword>
<comment type="subcellular location">
    <subcellularLocation>
        <location evidence="1">Cytoplasm</location>
    </subcellularLocation>
</comment>
<dbReference type="EMBL" id="QUNO01000011">
    <property type="protein sequence ID" value="REH41814.1"/>
    <property type="molecule type" value="Genomic_DNA"/>
</dbReference>
<evidence type="ECO:0000256" key="6">
    <source>
        <dbReference type="ARBA" id="ARBA00023054"/>
    </source>
</evidence>
<evidence type="ECO:0000256" key="8">
    <source>
        <dbReference type="ARBA" id="ARBA00031737"/>
    </source>
</evidence>
<evidence type="ECO:0000256" key="2">
    <source>
        <dbReference type="ARBA" id="ARBA00009008"/>
    </source>
</evidence>
<organism evidence="9 10">
    <name type="scientific">Kutzneria buriramensis</name>
    <dbReference type="NCBI Taxonomy" id="1045776"/>
    <lineage>
        <taxon>Bacteria</taxon>
        <taxon>Bacillati</taxon>
        <taxon>Actinomycetota</taxon>
        <taxon>Actinomycetes</taxon>
        <taxon>Pseudonocardiales</taxon>
        <taxon>Pseudonocardiaceae</taxon>
        <taxon>Kutzneria</taxon>
    </lineage>
</organism>
<evidence type="ECO:0000256" key="5">
    <source>
        <dbReference type="ARBA" id="ARBA00022618"/>
    </source>
</evidence>
<dbReference type="GO" id="GO:0005737">
    <property type="term" value="C:cytoplasm"/>
    <property type="evidence" value="ECO:0007669"/>
    <property type="project" value="UniProtKB-SubCell"/>
</dbReference>
<dbReference type="RefSeq" id="WP_116177852.1">
    <property type="nucleotide sequence ID" value="NZ_CP144375.1"/>
</dbReference>
<proteinExistence type="inferred from homology"/>
<comment type="caution">
    <text evidence="9">The sequence shown here is derived from an EMBL/GenBank/DDBJ whole genome shotgun (WGS) entry which is preliminary data.</text>
</comment>
<evidence type="ECO:0000256" key="4">
    <source>
        <dbReference type="ARBA" id="ARBA00022490"/>
    </source>
</evidence>
<dbReference type="Proteomes" id="UP000256269">
    <property type="component" value="Unassembled WGS sequence"/>
</dbReference>
<keyword evidence="10" id="KW-1185">Reference proteome</keyword>
<dbReference type="PANTHER" id="PTHR35794:SF2">
    <property type="entry name" value="CELL DIVISION PROTEIN DIVIVA"/>
    <property type="match status" value="1"/>
</dbReference>
<evidence type="ECO:0000256" key="7">
    <source>
        <dbReference type="ARBA" id="ARBA00023306"/>
    </source>
</evidence>
<evidence type="ECO:0000313" key="9">
    <source>
        <dbReference type="EMBL" id="REH41814.1"/>
    </source>
</evidence>
<comment type="similarity">
    <text evidence="2">Belongs to the DivIVA family.</text>
</comment>
<dbReference type="OrthoDB" id="5198800at2"/>
<dbReference type="PANTHER" id="PTHR35794">
    <property type="entry name" value="CELL DIVISION PROTEIN DIVIVA"/>
    <property type="match status" value="1"/>
</dbReference>
<accession>A0A3E0HBN6</accession>
<dbReference type="InterPro" id="IPR007793">
    <property type="entry name" value="DivIVA_fam"/>
</dbReference>
<evidence type="ECO:0000313" key="10">
    <source>
        <dbReference type="Proteomes" id="UP000256269"/>
    </source>
</evidence>
<dbReference type="InterPro" id="IPR019933">
    <property type="entry name" value="DivIVA_domain"/>
</dbReference>
<dbReference type="Gene3D" id="6.10.250.660">
    <property type="match status" value="3"/>
</dbReference>
<keyword evidence="5" id="KW-0132">Cell division</keyword>
<sequence length="168" mass="18415">MPPPSLTPADVRTVRFERGPGYDVDEVDAFLDQVAQALTGRGQLTADQVRDVVFASRKHGYRPRDVDAFLDRVHRQLSTGKIAGTRLRTGAALLAVRLPKAQHGYDPAEVEAFLGRAAATLDGRAAMTASEVFHTRFTGTTGLRRGYRVAAVDALLDELEQELRSRGR</sequence>
<gene>
    <name evidence="9" type="ORF">BCF44_111116</name>
</gene>
<keyword evidence="6" id="KW-0175">Coiled coil</keyword>
<keyword evidence="7" id="KW-0131">Cell cycle</keyword>
<protein>
    <recommendedName>
        <fullName evidence="3">Cell wall synthesis protein Wag31</fullName>
    </recommendedName>
    <alternativeName>
        <fullName evidence="8">Antigen 84</fullName>
    </alternativeName>
</protein>
<dbReference type="NCBIfam" id="TIGR03544">
    <property type="entry name" value="DivI1A_domain"/>
    <property type="match status" value="4"/>
</dbReference>
<evidence type="ECO:0000256" key="1">
    <source>
        <dbReference type="ARBA" id="ARBA00004496"/>
    </source>
</evidence>